<protein>
    <submittedName>
        <fullName evidence="3">Oxidoreductase</fullName>
    </submittedName>
</protein>
<dbReference type="Pfam" id="PF01408">
    <property type="entry name" value="GFO_IDH_MocA"/>
    <property type="match status" value="1"/>
</dbReference>
<reference evidence="3 4" key="1">
    <citation type="submission" date="2019-01" db="EMBL/GenBank/DDBJ databases">
        <title>Draft genome sequence of Dictyobacter sp. Uno17.</title>
        <authorList>
            <person name="Wang C.M."/>
            <person name="Zheng Y."/>
            <person name="Sakai Y."/>
            <person name="Abe K."/>
            <person name="Yokota A."/>
            <person name="Yabe S."/>
        </authorList>
    </citation>
    <scope>NUCLEOTIDE SEQUENCE [LARGE SCALE GENOMIC DNA]</scope>
    <source>
        <strain evidence="3 4">Uno17</strain>
    </source>
</reference>
<dbReference type="PANTHER" id="PTHR43708">
    <property type="entry name" value="CONSERVED EXPRESSED OXIDOREDUCTASE (EUROFUNG)"/>
    <property type="match status" value="1"/>
</dbReference>
<dbReference type="GO" id="GO:0000166">
    <property type="term" value="F:nucleotide binding"/>
    <property type="evidence" value="ECO:0007669"/>
    <property type="project" value="InterPro"/>
</dbReference>
<dbReference type="Proteomes" id="UP000322530">
    <property type="component" value="Unassembled WGS sequence"/>
</dbReference>
<comment type="caution">
    <text evidence="3">The sequence shown here is derived from an EMBL/GenBank/DDBJ whole genome shotgun (WGS) entry which is preliminary data.</text>
</comment>
<feature type="domain" description="Gfo/Idh/MocA-like oxidoreductase N-terminal" evidence="1">
    <location>
        <begin position="8"/>
        <end position="126"/>
    </location>
</feature>
<proteinExistence type="predicted"/>
<dbReference type="InterPro" id="IPR051317">
    <property type="entry name" value="Gfo/Idh/MocA_oxidoreduct"/>
</dbReference>
<dbReference type="AlphaFoldDB" id="A0A5A5T8E2"/>
<dbReference type="PANTHER" id="PTHR43708:SF8">
    <property type="entry name" value="OXIDOREDUCTASE"/>
    <property type="match status" value="1"/>
</dbReference>
<dbReference type="InterPro" id="IPR036291">
    <property type="entry name" value="NAD(P)-bd_dom_sf"/>
</dbReference>
<gene>
    <name evidence="3" type="ORF">KDI_10990</name>
</gene>
<dbReference type="RefSeq" id="WP_149400550.1">
    <property type="nucleotide sequence ID" value="NZ_BIXY01000011.1"/>
</dbReference>
<dbReference type="Pfam" id="PF22725">
    <property type="entry name" value="GFO_IDH_MocA_C3"/>
    <property type="match status" value="1"/>
</dbReference>
<evidence type="ECO:0000313" key="4">
    <source>
        <dbReference type="Proteomes" id="UP000322530"/>
    </source>
</evidence>
<dbReference type="EMBL" id="BIXY01000011">
    <property type="protein sequence ID" value="GCF07535.1"/>
    <property type="molecule type" value="Genomic_DNA"/>
</dbReference>
<accession>A0A5A5T8E2</accession>
<dbReference type="OrthoDB" id="9800252at2"/>
<sequence length="343" mass="37285">MQLSKKMRTVLVGCGGMSGAWLDAALTLPDVEIVGLVDIVEAAARKRAVDFHLPQAVIGSDFQSVLEQTAPDVVFNCTIPEAHYAITLAALRHGCHVLSEKPLANSLEQGKILVEAAQQANKIFAVIQNRRYDAQIRRMAHFLTTGALGPLTTVNSDFYIGAHFGGFREQMKHVILLDMAIHSFDAARLLTGADPVSVYCQEWNPAGSWYEHDASAIAIFEMSNGLIYTYRGSWCAEGLPTTWECDWRFIGQQGSATWNGAQVIQAQVVAATGTFTSTHQDIEIPAYQAENIGGHAGIIREFFACIQNGTQPETNAADNLKSLAMVFGAIESAESGQKVMLHS</sequence>
<dbReference type="SUPFAM" id="SSF51735">
    <property type="entry name" value="NAD(P)-binding Rossmann-fold domains"/>
    <property type="match status" value="1"/>
</dbReference>
<keyword evidence="4" id="KW-1185">Reference proteome</keyword>
<dbReference type="InterPro" id="IPR000683">
    <property type="entry name" value="Gfo/Idh/MocA-like_OxRdtase_N"/>
</dbReference>
<name>A0A5A5T8E2_9CHLR</name>
<evidence type="ECO:0000259" key="1">
    <source>
        <dbReference type="Pfam" id="PF01408"/>
    </source>
</evidence>
<organism evidence="3 4">
    <name type="scientific">Dictyobacter arantiisoli</name>
    <dbReference type="NCBI Taxonomy" id="2014874"/>
    <lineage>
        <taxon>Bacteria</taxon>
        <taxon>Bacillati</taxon>
        <taxon>Chloroflexota</taxon>
        <taxon>Ktedonobacteria</taxon>
        <taxon>Ktedonobacterales</taxon>
        <taxon>Dictyobacteraceae</taxon>
        <taxon>Dictyobacter</taxon>
    </lineage>
</organism>
<dbReference type="InterPro" id="IPR055170">
    <property type="entry name" value="GFO_IDH_MocA-like_dom"/>
</dbReference>
<evidence type="ECO:0000313" key="3">
    <source>
        <dbReference type="EMBL" id="GCF07535.1"/>
    </source>
</evidence>
<evidence type="ECO:0000259" key="2">
    <source>
        <dbReference type="Pfam" id="PF22725"/>
    </source>
</evidence>
<dbReference type="Gene3D" id="3.40.50.720">
    <property type="entry name" value="NAD(P)-binding Rossmann-like Domain"/>
    <property type="match status" value="1"/>
</dbReference>
<dbReference type="Gene3D" id="3.30.360.10">
    <property type="entry name" value="Dihydrodipicolinate Reductase, domain 2"/>
    <property type="match status" value="1"/>
</dbReference>
<dbReference type="SUPFAM" id="SSF55347">
    <property type="entry name" value="Glyceraldehyde-3-phosphate dehydrogenase-like, C-terminal domain"/>
    <property type="match status" value="1"/>
</dbReference>
<feature type="domain" description="GFO/IDH/MocA-like oxidoreductase" evidence="2">
    <location>
        <begin position="137"/>
        <end position="256"/>
    </location>
</feature>